<name>A0ABU9WY18_9MICC</name>
<dbReference type="Proteomes" id="UP001422074">
    <property type="component" value="Unassembled WGS sequence"/>
</dbReference>
<comment type="cofactor">
    <cofactor evidence="1">
        <name>pyridoxal 5'-phosphate</name>
        <dbReference type="ChEBI" id="CHEBI:597326"/>
    </cofactor>
</comment>
<dbReference type="Gene3D" id="3.40.50.1100">
    <property type="match status" value="2"/>
</dbReference>
<evidence type="ECO:0000313" key="4">
    <source>
        <dbReference type="EMBL" id="MEN2744089.1"/>
    </source>
</evidence>
<dbReference type="GO" id="GO:0016740">
    <property type="term" value="F:transferase activity"/>
    <property type="evidence" value="ECO:0007669"/>
    <property type="project" value="UniProtKB-KW"/>
</dbReference>
<evidence type="ECO:0000259" key="3">
    <source>
        <dbReference type="Pfam" id="PF00291"/>
    </source>
</evidence>
<keyword evidence="4" id="KW-0808">Transferase</keyword>
<dbReference type="InterPro" id="IPR050214">
    <property type="entry name" value="Cys_Synth/Cystath_Beta-Synth"/>
</dbReference>
<dbReference type="InterPro" id="IPR001926">
    <property type="entry name" value="TrpB-like_PALP"/>
</dbReference>
<accession>A0ABU9WY18</accession>
<sequence length="326" mass="33868">MDGQLQGRTGEGILAGIGGTPLVQLMRVVPPASARILVKLEFANPTGSMKDRMAAAAILGAEARGDLRPGSTVVEYTAGTTGISLAFVCAARGYGLHVVFSDAFSEEKRRTMEAFGAIVEDVPSDQGNITEKLIKAMIARAGEVGAQPGHWACDQLNNRDAVTGYLPLGEEIWEQAGGRVDAFVHSVGTAHSIHGVGRALRAHRPDVRIIAVEPAESAVLSGGVTGSHHIEGIGIGFIPPLWEPDQVDGFEAVPSQEAMAMARRLAREEGIFAGTSSGGNVVAALRLAEQLGPDATVVTVICDSGLRYLSTPLYAPGPAPAPPPAG</sequence>
<dbReference type="InterPro" id="IPR036052">
    <property type="entry name" value="TrpB-like_PALP_sf"/>
</dbReference>
<dbReference type="SUPFAM" id="SSF53686">
    <property type="entry name" value="Tryptophan synthase beta subunit-like PLP-dependent enzymes"/>
    <property type="match status" value="1"/>
</dbReference>
<feature type="domain" description="Tryptophan synthase beta chain-like PALP" evidence="3">
    <location>
        <begin position="14"/>
        <end position="303"/>
    </location>
</feature>
<dbReference type="Pfam" id="PF00291">
    <property type="entry name" value="PALP"/>
    <property type="match status" value="1"/>
</dbReference>
<organism evidence="4 5">
    <name type="scientific">Sinomonas halotolerans</name>
    <dbReference type="NCBI Taxonomy" id="1644133"/>
    <lineage>
        <taxon>Bacteria</taxon>
        <taxon>Bacillati</taxon>
        <taxon>Actinomycetota</taxon>
        <taxon>Actinomycetes</taxon>
        <taxon>Micrococcales</taxon>
        <taxon>Micrococcaceae</taxon>
        <taxon>Sinomonas</taxon>
    </lineage>
</organism>
<evidence type="ECO:0000313" key="5">
    <source>
        <dbReference type="Proteomes" id="UP001422074"/>
    </source>
</evidence>
<dbReference type="PANTHER" id="PTHR10314">
    <property type="entry name" value="CYSTATHIONINE BETA-SYNTHASE"/>
    <property type="match status" value="1"/>
</dbReference>
<dbReference type="EMBL" id="JBDFRB010000004">
    <property type="protein sequence ID" value="MEN2744089.1"/>
    <property type="molecule type" value="Genomic_DNA"/>
</dbReference>
<proteinExistence type="predicted"/>
<keyword evidence="5" id="KW-1185">Reference proteome</keyword>
<reference evidence="4 5" key="1">
    <citation type="submission" date="2024-05" db="EMBL/GenBank/DDBJ databases">
        <title>Sinomonas sp. nov., isolated from a waste landfill.</title>
        <authorList>
            <person name="Zhao Y."/>
        </authorList>
    </citation>
    <scope>NUCLEOTIDE SEQUENCE [LARGE SCALE GENOMIC DNA]</scope>
    <source>
        <strain evidence="4 5">CCTCC AB2014300</strain>
    </source>
</reference>
<dbReference type="CDD" id="cd01561">
    <property type="entry name" value="CBS_like"/>
    <property type="match status" value="1"/>
</dbReference>
<keyword evidence="2" id="KW-0663">Pyridoxal phosphate</keyword>
<evidence type="ECO:0000256" key="1">
    <source>
        <dbReference type="ARBA" id="ARBA00001933"/>
    </source>
</evidence>
<comment type="caution">
    <text evidence="4">The sequence shown here is derived from an EMBL/GenBank/DDBJ whole genome shotgun (WGS) entry which is preliminary data.</text>
</comment>
<dbReference type="EC" id="2.5.1.-" evidence="4"/>
<dbReference type="RefSeq" id="WP_345883886.1">
    <property type="nucleotide sequence ID" value="NZ_JBDFRB010000004.1"/>
</dbReference>
<protein>
    <submittedName>
        <fullName evidence="4">Cysteine synthase family protein</fullName>
        <ecNumber evidence="4">2.5.1.-</ecNumber>
    </submittedName>
</protein>
<gene>
    <name evidence="4" type="ORF">ABCQ75_05990</name>
</gene>
<evidence type="ECO:0000256" key="2">
    <source>
        <dbReference type="ARBA" id="ARBA00022898"/>
    </source>
</evidence>